<name>A0A8D5UJY2_9BACL</name>
<protein>
    <submittedName>
        <fullName evidence="1">Uncharacterized protein</fullName>
    </submittedName>
</protein>
<reference evidence="1" key="1">
    <citation type="journal article" date="2013" name="Int. J. Syst. Evol. Microbiol.">
        <title>Polycladomyces abyssicola gen. nov., sp. nov., a thermophilic filamentous bacterium isolated from hemipelagic sediment.</title>
        <authorList>
            <person name="Tsubouchi T."/>
            <person name="Shimane Y."/>
            <person name="Mori K."/>
            <person name="Usui K."/>
            <person name="Hiraki T."/>
            <person name="Tame A."/>
            <person name="Uematsu K."/>
            <person name="Maruyama T."/>
            <person name="Hatada Y."/>
        </authorList>
    </citation>
    <scope>NUCLEOTIDE SEQUENCE</scope>
    <source>
        <strain evidence="1">JIR-001</strain>
    </source>
</reference>
<reference evidence="1" key="2">
    <citation type="journal article" date="2021" name="Microbiol. Resour. Announc.">
        <title>Complete Genome Sequence of Polycladomyces abyssicola JIR-001T, Isolated from Hemipelagic Sediment in Deep Seawater.</title>
        <authorList>
            <person name="Tsubouchi T."/>
            <person name="Kaneko Y."/>
        </authorList>
    </citation>
    <scope>NUCLEOTIDE SEQUENCE</scope>
    <source>
        <strain evidence="1">JIR-001</strain>
    </source>
</reference>
<evidence type="ECO:0000313" key="1">
    <source>
        <dbReference type="EMBL" id="BCU83152.1"/>
    </source>
</evidence>
<dbReference type="Proteomes" id="UP000677436">
    <property type="component" value="Chromosome"/>
</dbReference>
<dbReference type="RefSeq" id="WP_212773408.1">
    <property type="nucleotide sequence ID" value="NZ_AP024601.1"/>
</dbReference>
<sequence>MYITLRERLFLGKFVASLQRTAMNGEQRLNLSILNKLVNPHLSFDQKEYGYLIKKLSDRFEEACDCRNEHEINLVQSLIAKLENSMKAYI</sequence>
<accession>A0A8D5UJY2</accession>
<keyword evidence="2" id="KW-1185">Reference proteome</keyword>
<gene>
    <name evidence="1" type="ORF">JIR001_29350</name>
</gene>
<dbReference type="EMBL" id="AP024601">
    <property type="protein sequence ID" value="BCU83152.1"/>
    <property type="molecule type" value="Genomic_DNA"/>
</dbReference>
<dbReference type="KEGG" id="pabs:JIR001_29350"/>
<proteinExistence type="predicted"/>
<organism evidence="1 2">
    <name type="scientific">Polycladomyces abyssicola</name>
    <dbReference type="NCBI Taxonomy" id="1125966"/>
    <lineage>
        <taxon>Bacteria</taxon>
        <taxon>Bacillati</taxon>
        <taxon>Bacillota</taxon>
        <taxon>Bacilli</taxon>
        <taxon>Bacillales</taxon>
        <taxon>Thermoactinomycetaceae</taxon>
        <taxon>Polycladomyces</taxon>
    </lineage>
</organism>
<dbReference type="AlphaFoldDB" id="A0A8D5UJY2"/>
<evidence type="ECO:0000313" key="2">
    <source>
        <dbReference type="Proteomes" id="UP000677436"/>
    </source>
</evidence>